<name>A0A9W8AB17_9FUNG</name>
<dbReference type="SUPFAM" id="SSF53137">
    <property type="entry name" value="Translational machinery components"/>
    <property type="match status" value="1"/>
</dbReference>
<dbReference type="Pfam" id="PF00411">
    <property type="entry name" value="Ribosomal_S11"/>
    <property type="match status" value="1"/>
</dbReference>
<dbReference type="GO" id="GO:1990904">
    <property type="term" value="C:ribonucleoprotein complex"/>
    <property type="evidence" value="ECO:0007669"/>
    <property type="project" value="UniProtKB-KW"/>
</dbReference>
<comment type="caution">
    <text evidence="5">The sequence shown here is derived from an EMBL/GenBank/DDBJ whole genome shotgun (WGS) entry which is preliminary data.</text>
</comment>
<dbReference type="InterPro" id="IPR036967">
    <property type="entry name" value="Ribosomal_uS11_sf"/>
</dbReference>
<evidence type="ECO:0000313" key="6">
    <source>
        <dbReference type="Proteomes" id="UP001150538"/>
    </source>
</evidence>
<dbReference type="Proteomes" id="UP001150538">
    <property type="component" value="Unassembled WGS sequence"/>
</dbReference>
<dbReference type="HAMAP" id="MF_01310">
    <property type="entry name" value="Ribosomal_uS11"/>
    <property type="match status" value="1"/>
</dbReference>
<feature type="region of interest" description="Disordered" evidence="4">
    <location>
        <begin position="31"/>
        <end position="58"/>
    </location>
</feature>
<gene>
    <name evidence="5" type="ORF">H4219_000753</name>
</gene>
<keyword evidence="6" id="KW-1185">Reference proteome</keyword>
<proteinExistence type="inferred from homology"/>
<evidence type="ECO:0008006" key="7">
    <source>
        <dbReference type="Google" id="ProtNLM"/>
    </source>
</evidence>
<dbReference type="GO" id="GO:0005840">
    <property type="term" value="C:ribosome"/>
    <property type="evidence" value="ECO:0007669"/>
    <property type="project" value="UniProtKB-KW"/>
</dbReference>
<organism evidence="5 6">
    <name type="scientific">Mycoemilia scoparia</name>
    <dbReference type="NCBI Taxonomy" id="417184"/>
    <lineage>
        <taxon>Eukaryota</taxon>
        <taxon>Fungi</taxon>
        <taxon>Fungi incertae sedis</taxon>
        <taxon>Zoopagomycota</taxon>
        <taxon>Kickxellomycotina</taxon>
        <taxon>Kickxellomycetes</taxon>
        <taxon>Kickxellales</taxon>
        <taxon>Kickxellaceae</taxon>
        <taxon>Mycoemilia</taxon>
    </lineage>
</organism>
<evidence type="ECO:0000313" key="5">
    <source>
        <dbReference type="EMBL" id="KAJ1921155.1"/>
    </source>
</evidence>
<protein>
    <recommendedName>
        <fullName evidence="7">Ribosomal protein S11</fullName>
    </recommendedName>
</protein>
<reference evidence="5" key="1">
    <citation type="submission" date="2022-07" db="EMBL/GenBank/DDBJ databases">
        <title>Phylogenomic reconstructions and comparative analyses of Kickxellomycotina fungi.</title>
        <authorList>
            <person name="Reynolds N.K."/>
            <person name="Stajich J.E."/>
            <person name="Barry K."/>
            <person name="Grigoriev I.V."/>
            <person name="Crous P."/>
            <person name="Smith M.E."/>
        </authorList>
    </citation>
    <scope>NUCLEOTIDE SEQUENCE</scope>
    <source>
        <strain evidence="5">NBRC 100468</strain>
    </source>
</reference>
<sequence length="238" mass="26489">MNPHLIQATTKALFLRAPVFSRYKLRNISWSSSPKNSSNSTNPPNNNLPETGPDAPIEDPIEIAARSSENAYINSEPKANSRSKFYSGKLATRMSSSLFSDYYDVSAASFIEKREKQEMEENMVYKLHVHSSANNTILSLTDDKGQVLFNTSGGSVGFKKSNRGGFEAAYQATVKIIEKAREANKPIGQIEMRFKGFGPGRNASYKAIRSVTDWEIVRLTDATPIPFNGCRPKKARRL</sequence>
<dbReference type="GO" id="GO:0006412">
    <property type="term" value="P:translation"/>
    <property type="evidence" value="ECO:0007669"/>
    <property type="project" value="InterPro"/>
</dbReference>
<accession>A0A9W8AB17</accession>
<keyword evidence="2" id="KW-0689">Ribosomal protein</keyword>
<dbReference type="EMBL" id="JANBPU010000006">
    <property type="protein sequence ID" value="KAJ1921155.1"/>
    <property type="molecule type" value="Genomic_DNA"/>
</dbReference>
<dbReference type="AlphaFoldDB" id="A0A9W8AB17"/>
<dbReference type="Gene3D" id="3.30.420.80">
    <property type="entry name" value="Ribosomal protein S11"/>
    <property type="match status" value="1"/>
</dbReference>
<feature type="compositionally biased region" description="Low complexity" evidence="4">
    <location>
        <begin position="31"/>
        <end position="49"/>
    </location>
</feature>
<evidence type="ECO:0000256" key="4">
    <source>
        <dbReference type="SAM" id="MobiDB-lite"/>
    </source>
</evidence>
<evidence type="ECO:0000256" key="2">
    <source>
        <dbReference type="ARBA" id="ARBA00022980"/>
    </source>
</evidence>
<evidence type="ECO:0000256" key="3">
    <source>
        <dbReference type="ARBA" id="ARBA00023274"/>
    </source>
</evidence>
<dbReference type="InterPro" id="IPR001971">
    <property type="entry name" value="Ribosomal_uS11"/>
</dbReference>
<keyword evidence="3" id="KW-0687">Ribonucleoprotein</keyword>
<dbReference type="GO" id="GO:0003735">
    <property type="term" value="F:structural constituent of ribosome"/>
    <property type="evidence" value="ECO:0007669"/>
    <property type="project" value="InterPro"/>
</dbReference>
<dbReference type="PANTHER" id="PTHR11759">
    <property type="entry name" value="40S RIBOSOMAL PROTEIN S14/30S RIBOSOMAL PROTEIN S11"/>
    <property type="match status" value="1"/>
</dbReference>
<evidence type="ECO:0000256" key="1">
    <source>
        <dbReference type="ARBA" id="ARBA00006194"/>
    </source>
</evidence>
<dbReference type="OrthoDB" id="1654884at2759"/>
<comment type="similarity">
    <text evidence="1">Belongs to the universal ribosomal protein uS11 family.</text>
</comment>